<evidence type="ECO:0000256" key="3">
    <source>
        <dbReference type="ARBA" id="ARBA00022806"/>
    </source>
</evidence>
<evidence type="ECO:0000256" key="4">
    <source>
        <dbReference type="ARBA" id="ARBA00022840"/>
    </source>
</evidence>
<gene>
    <name evidence="8" type="primary">hrpB</name>
    <name evidence="8" type="ORF">DP923_05695</name>
</gene>
<dbReference type="EMBL" id="QMDV01000002">
    <property type="protein sequence ID" value="RAU83439.1"/>
    <property type="molecule type" value="Genomic_DNA"/>
</dbReference>
<dbReference type="GO" id="GO:0016787">
    <property type="term" value="F:hydrolase activity"/>
    <property type="evidence" value="ECO:0007669"/>
    <property type="project" value="UniProtKB-KW"/>
</dbReference>
<evidence type="ECO:0000259" key="6">
    <source>
        <dbReference type="PROSITE" id="PS51192"/>
    </source>
</evidence>
<dbReference type="Pfam" id="PF08482">
    <property type="entry name" value="HrpB_C"/>
    <property type="match status" value="1"/>
</dbReference>
<dbReference type="OrthoDB" id="9808833at2"/>
<keyword evidence="3 8" id="KW-0347">Helicase</keyword>
<protein>
    <submittedName>
        <fullName evidence="8">ATP-dependent helicase HrpB</fullName>
    </submittedName>
</protein>
<proteinExistence type="predicted"/>
<name>A0A364RGJ6_9BACT</name>
<evidence type="ECO:0000256" key="1">
    <source>
        <dbReference type="ARBA" id="ARBA00022741"/>
    </source>
</evidence>
<reference evidence="8 9" key="2">
    <citation type="submission" date="2018-07" db="EMBL/GenBank/DDBJ databases">
        <title>Pontibacter sp. 2b14 genomic sequence and assembly.</title>
        <authorList>
            <person name="Du Z.-J."/>
        </authorList>
    </citation>
    <scope>NUCLEOTIDE SEQUENCE [LARGE SCALE GENOMIC DNA]</scope>
    <source>
        <strain evidence="8 9">2b14</strain>
    </source>
</reference>
<keyword evidence="2" id="KW-0378">Hydrolase</keyword>
<dbReference type="SMART" id="SM00490">
    <property type="entry name" value="HELICc"/>
    <property type="match status" value="1"/>
</dbReference>
<dbReference type="SUPFAM" id="SSF52540">
    <property type="entry name" value="P-loop containing nucleoside triphosphate hydrolases"/>
    <property type="match status" value="1"/>
</dbReference>
<dbReference type="NCBIfam" id="TIGR01970">
    <property type="entry name" value="DEAH_box_HrpB"/>
    <property type="match status" value="1"/>
</dbReference>
<dbReference type="SMART" id="SM00487">
    <property type="entry name" value="DEXDc"/>
    <property type="match status" value="1"/>
</dbReference>
<dbReference type="PROSITE" id="PS51194">
    <property type="entry name" value="HELICASE_CTER"/>
    <property type="match status" value="1"/>
</dbReference>
<dbReference type="InterPro" id="IPR027417">
    <property type="entry name" value="P-loop_NTPase"/>
</dbReference>
<dbReference type="PANTHER" id="PTHR43519:SF1">
    <property type="entry name" value="ATP-DEPENDENT RNA HELICASE HRPB"/>
    <property type="match status" value="1"/>
</dbReference>
<dbReference type="Gene3D" id="3.40.50.300">
    <property type="entry name" value="P-loop containing nucleotide triphosphate hydrolases"/>
    <property type="match status" value="2"/>
</dbReference>
<dbReference type="InterPro" id="IPR014001">
    <property type="entry name" value="Helicase_ATP-bd"/>
</dbReference>
<dbReference type="Gene3D" id="1.20.120.1080">
    <property type="match status" value="1"/>
</dbReference>
<dbReference type="GO" id="GO:0003676">
    <property type="term" value="F:nucleic acid binding"/>
    <property type="evidence" value="ECO:0007669"/>
    <property type="project" value="InterPro"/>
</dbReference>
<organism evidence="8 9">
    <name type="scientific">Pontibacter arcticus</name>
    <dbReference type="NCBI Taxonomy" id="2080288"/>
    <lineage>
        <taxon>Bacteria</taxon>
        <taxon>Pseudomonadati</taxon>
        <taxon>Bacteroidota</taxon>
        <taxon>Cytophagia</taxon>
        <taxon>Cytophagales</taxon>
        <taxon>Hymenobacteraceae</taxon>
        <taxon>Pontibacter</taxon>
    </lineage>
</organism>
<keyword evidence="4" id="KW-0067">ATP-binding</keyword>
<feature type="compositionally biased region" description="Basic residues" evidence="5">
    <location>
        <begin position="842"/>
        <end position="851"/>
    </location>
</feature>
<dbReference type="InterPro" id="IPR001650">
    <property type="entry name" value="Helicase_C-like"/>
</dbReference>
<dbReference type="PROSITE" id="PS51192">
    <property type="entry name" value="HELICASE_ATP_BIND_1"/>
    <property type="match status" value="1"/>
</dbReference>
<dbReference type="SMART" id="SM00847">
    <property type="entry name" value="HA2"/>
    <property type="match status" value="1"/>
</dbReference>
<dbReference type="Proteomes" id="UP000251692">
    <property type="component" value="Unassembled WGS sequence"/>
</dbReference>
<evidence type="ECO:0000259" key="7">
    <source>
        <dbReference type="PROSITE" id="PS51194"/>
    </source>
</evidence>
<dbReference type="PIRSF" id="PIRSF005496">
    <property type="entry name" value="ATP_hel_hrpB"/>
    <property type="match status" value="1"/>
</dbReference>
<reference evidence="8 9" key="1">
    <citation type="submission" date="2018-06" db="EMBL/GenBank/DDBJ databases">
        <authorList>
            <person name="Liu Z.-W."/>
        </authorList>
    </citation>
    <scope>NUCLEOTIDE SEQUENCE [LARGE SCALE GENOMIC DNA]</scope>
    <source>
        <strain evidence="8 9">2b14</strain>
    </source>
</reference>
<feature type="region of interest" description="Disordered" evidence="5">
    <location>
        <begin position="827"/>
        <end position="851"/>
    </location>
</feature>
<evidence type="ECO:0000256" key="5">
    <source>
        <dbReference type="SAM" id="MobiDB-lite"/>
    </source>
</evidence>
<dbReference type="InterPro" id="IPR011545">
    <property type="entry name" value="DEAD/DEAH_box_helicase_dom"/>
</dbReference>
<dbReference type="CDD" id="cd17990">
    <property type="entry name" value="DEXHc_HrpB"/>
    <property type="match status" value="1"/>
</dbReference>
<dbReference type="InterPro" id="IPR056329">
    <property type="entry name" value="CON_HrpB"/>
</dbReference>
<dbReference type="FunFam" id="3.40.50.300:FF:002125">
    <property type="entry name" value="ATP-dependent helicase HrpB"/>
    <property type="match status" value="1"/>
</dbReference>
<dbReference type="RefSeq" id="WP_112305587.1">
    <property type="nucleotide sequence ID" value="NZ_QMDV01000002.1"/>
</dbReference>
<feature type="domain" description="Helicase ATP-binding" evidence="6">
    <location>
        <begin position="23"/>
        <end position="187"/>
    </location>
</feature>
<dbReference type="CDD" id="cd18791">
    <property type="entry name" value="SF2_C_RHA"/>
    <property type="match status" value="1"/>
</dbReference>
<dbReference type="Pfam" id="PF24473">
    <property type="entry name" value="CON_HrpB"/>
    <property type="match status" value="1"/>
</dbReference>
<dbReference type="InterPro" id="IPR013689">
    <property type="entry name" value="RNA_helicase_ATP-dep_HrpB_C"/>
</dbReference>
<keyword evidence="9" id="KW-1185">Reference proteome</keyword>
<dbReference type="PANTHER" id="PTHR43519">
    <property type="entry name" value="ATP-DEPENDENT RNA HELICASE HRPB"/>
    <property type="match status" value="1"/>
</dbReference>
<dbReference type="InterPro" id="IPR049614">
    <property type="entry name" value="HrpB_DEXH"/>
</dbReference>
<feature type="domain" description="Helicase C-terminal" evidence="7">
    <location>
        <begin position="216"/>
        <end position="386"/>
    </location>
</feature>
<evidence type="ECO:0000256" key="2">
    <source>
        <dbReference type="ARBA" id="ARBA00022801"/>
    </source>
</evidence>
<dbReference type="Pfam" id="PF00271">
    <property type="entry name" value="Helicase_C"/>
    <property type="match status" value="1"/>
</dbReference>
<dbReference type="GO" id="GO:0004386">
    <property type="term" value="F:helicase activity"/>
    <property type="evidence" value="ECO:0007669"/>
    <property type="project" value="UniProtKB-KW"/>
</dbReference>
<dbReference type="InterPro" id="IPR007502">
    <property type="entry name" value="Helicase-assoc_dom"/>
</dbReference>
<sequence>MSFATPFPDLPDLPVKEALPALLAALHTHTRAVLEAPPGAGKTTLVPLALLKADWRYDGKILMLEPRRLAARAAAQRMAELLNEPVGQTVGYWVRMEHVASAKTKIEVVTEGILTRLLQEDPALEGVTAIIFDEFHERSLPADVGLALALDAQAVLRPDLRLLVMSATLDAASVGSWLEAPVVRSEGRMFPVETLYLSPAEVAAAGNRPAERLANLVPKAIRKALEKHPVGDLLVFVPGMGEMRKIAQQLDGKLPAATDLHLLHGDLTLNKQLAAIQPAPKGKRKIVLATSIAETSLTIEGVTIVIDGGFARVPKFVPRTGLTTLVTIPVSEAAANQRRGRAGRLAPGTCYRLWSSADQLQLTPRQAPEICEADLTGLVLELALWGVKDATTLKWLDVPPPAALSLAKDLLVRLQAINEDQKPTKHGKALAALGLHPRLGHLVVRGQEMGLGATACAIAAILSEKDVLKSVEQNRSNLLPDLALRLELLQGKRPHTPGFQVDENGLRRVREQTLYLQQRIREQNLSIKPDMAGLLTALAYPDRLAQRETSGKVRLITGQRAVLPTEFFSEAPFYGVAHLENNQQARVMLAAPVTKEELLEHFAEQVAEVQEVYWDEKTERVLARQTTKLGALLLDEKTQPKPDPELVAAALLKALLAKGIARLPWSETAHQTRKRLAFLQQLNPEQWPDVSDEALEASIEVWLFPHLAGLRSLEQVARLDFNEMLLSELSWEQRQEMDRLAPTHLPVPSGSRIALDYSEPATPILAVRLQEVFGMLDTPRIGGGKVPLLIHLLSPASRPVQVTRDLRSFWNTGYFDVRKDLRGRYPKHHWPDDPLTAQAIRGTKKRPQGFN</sequence>
<evidence type="ECO:0000313" key="8">
    <source>
        <dbReference type="EMBL" id="RAU83439.1"/>
    </source>
</evidence>
<dbReference type="Pfam" id="PF00270">
    <property type="entry name" value="DEAD"/>
    <property type="match status" value="1"/>
</dbReference>
<comment type="caution">
    <text evidence="8">The sequence shown here is derived from an EMBL/GenBank/DDBJ whole genome shotgun (WGS) entry which is preliminary data.</text>
</comment>
<dbReference type="GO" id="GO:0005524">
    <property type="term" value="F:ATP binding"/>
    <property type="evidence" value="ECO:0007669"/>
    <property type="project" value="UniProtKB-KW"/>
</dbReference>
<evidence type="ECO:0000313" key="9">
    <source>
        <dbReference type="Proteomes" id="UP000251692"/>
    </source>
</evidence>
<dbReference type="InterPro" id="IPR010225">
    <property type="entry name" value="HrpB"/>
</dbReference>
<accession>A0A364RGJ6</accession>
<keyword evidence="1" id="KW-0547">Nucleotide-binding</keyword>
<dbReference type="AlphaFoldDB" id="A0A364RGJ6"/>